<evidence type="ECO:0000313" key="6">
    <source>
        <dbReference type="Proteomes" id="UP001370490"/>
    </source>
</evidence>
<name>A0AAN8Z4X3_9MAGN</name>
<proteinExistence type="predicted"/>
<dbReference type="InterPro" id="IPR011990">
    <property type="entry name" value="TPR-like_helical_dom_sf"/>
</dbReference>
<dbReference type="EMBL" id="JBAMMX010000015">
    <property type="protein sequence ID" value="KAK6926619.1"/>
    <property type="molecule type" value="Genomic_DNA"/>
</dbReference>
<dbReference type="PROSITE" id="PS51375">
    <property type="entry name" value="PPR"/>
    <property type="match status" value="2"/>
</dbReference>
<dbReference type="InterPro" id="IPR046960">
    <property type="entry name" value="PPR_At4g14850-like_plant"/>
</dbReference>
<dbReference type="GO" id="GO:0003723">
    <property type="term" value="F:RNA binding"/>
    <property type="evidence" value="ECO:0007669"/>
    <property type="project" value="InterPro"/>
</dbReference>
<evidence type="ECO:0000256" key="1">
    <source>
        <dbReference type="ARBA" id="ARBA00022737"/>
    </source>
</evidence>
<gene>
    <name evidence="4" type="ORF">RJ641_008338</name>
    <name evidence="5" type="ORF">RJ641_008343</name>
</gene>
<evidence type="ECO:0000256" key="3">
    <source>
        <dbReference type="SAM" id="SignalP"/>
    </source>
</evidence>
<dbReference type="Proteomes" id="UP001370490">
    <property type="component" value="Unassembled WGS sequence"/>
</dbReference>
<dbReference type="PANTHER" id="PTHR47926:SF347">
    <property type="entry name" value="PENTATRICOPEPTIDE REPEAT-CONTAINING PROTEIN"/>
    <property type="match status" value="1"/>
</dbReference>
<dbReference type="AlphaFoldDB" id="A0AAN8Z4X3"/>
<evidence type="ECO:0000256" key="2">
    <source>
        <dbReference type="PROSITE-ProRule" id="PRU00708"/>
    </source>
</evidence>
<keyword evidence="6" id="KW-1185">Reference proteome</keyword>
<feature type="repeat" description="PPR" evidence="2">
    <location>
        <begin position="385"/>
        <end position="419"/>
    </location>
</feature>
<feature type="repeat" description="PPR" evidence="2">
    <location>
        <begin position="248"/>
        <end position="282"/>
    </location>
</feature>
<dbReference type="NCBIfam" id="TIGR00756">
    <property type="entry name" value="PPR"/>
    <property type="match status" value="2"/>
</dbReference>
<organism evidence="5 6">
    <name type="scientific">Dillenia turbinata</name>
    <dbReference type="NCBI Taxonomy" id="194707"/>
    <lineage>
        <taxon>Eukaryota</taxon>
        <taxon>Viridiplantae</taxon>
        <taxon>Streptophyta</taxon>
        <taxon>Embryophyta</taxon>
        <taxon>Tracheophyta</taxon>
        <taxon>Spermatophyta</taxon>
        <taxon>Magnoliopsida</taxon>
        <taxon>eudicotyledons</taxon>
        <taxon>Gunneridae</taxon>
        <taxon>Pentapetalae</taxon>
        <taxon>Dilleniales</taxon>
        <taxon>Dilleniaceae</taxon>
        <taxon>Dillenia</taxon>
    </lineage>
</organism>
<dbReference type="EMBL" id="JBAMMX010000015">
    <property type="protein sequence ID" value="KAK6926624.1"/>
    <property type="molecule type" value="Genomic_DNA"/>
</dbReference>
<keyword evidence="1" id="KW-0677">Repeat</keyword>
<sequence>MLRTFLIGLTSVIWWLGAQMLNGYVKNGLEEEGLWPFRDMVYNEIELDALPFQWLSSLELGIQVHCLILKSVLPVFGEQFVGFLCKMWDINGLRQSDVQKDLVSCNLLIAGYVNNFHYVEALLAFQVLMDQESNCDDFTLTSVLRAVSILGDIGKGTEIHGNIMRVGPEANEFVISALFYMHIECIEPESLDEGENIPLKLLYNLEGWKYEEFILASIFKWSSLQSNIETGKQFHSLAIKLDRIENPGTTPWSALISGCLLHGWIKEALKLFWKMQSDGVGANEFTITCALLACLAVEDLRKVKELQCRILRSGYGSNVLNCVIIKKLPSCVIQACLRARDHEMIHKLLRKIQKSSGHLDITSASSILRSCSDPLQMQWKNKPADSSTFAAVLKACAQWGLVDDAYRLFNLMEEVHWIELSEEHFTLAWLKYLAGLECLKKLKTSLMG</sequence>
<dbReference type="InterPro" id="IPR002885">
    <property type="entry name" value="PPR_rpt"/>
</dbReference>
<evidence type="ECO:0000313" key="4">
    <source>
        <dbReference type="EMBL" id="KAK6926619.1"/>
    </source>
</evidence>
<dbReference type="Gene3D" id="1.25.40.10">
    <property type="entry name" value="Tetratricopeptide repeat domain"/>
    <property type="match status" value="3"/>
</dbReference>
<feature type="chain" id="PRO_5044710975" evidence="3">
    <location>
        <begin position="21"/>
        <end position="448"/>
    </location>
</feature>
<reference evidence="5 6" key="1">
    <citation type="submission" date="2023-12" db="EMBL/GenBank/DDBJ databases">
        <title>A high-quality genome assembly for Dillenia turbinata (Dilleniales).</title>
        <authorList>
            <person name="Chanderbali A."/>
        </authorList>
    </citation>
    <scope>NUCLEOTIDE SEQUENCE [LARGE SCALE GENOMIC DNA]</scope>
    <source>
        <strain evidence="5">LSX21</strain>
        <tissue evidence="5">Leaf</tissue>
    </source>
</reference>
<accession>A0AAN8Z4X3</accession>
<protein>
    <submittedName>
        <fullName evidence="5">Pentatricopeptide repeat</fullName>
    </submittedName>
</protein>
<feature type="signal peptide" evidence="3">
    <location>
        <begin position="1"/>
        <end position="20"/>
    </location>
</feature>
<evidence type="ECO:0000313" key="5">
    <source>
        <dbReference type="EMBL" id="KAK6926624.1"/>
    </source>
</evidence>
<dbReference type="Pfam" id="PF01535">
    <property type="entry name" value="PPR"/>
    <property type="match status" value="3"/>
</dbReference>
<keyword evidence="3" id="KW-0732">Signal</keyword>
<dbReference type="GO" id="GO:0009451">
    <property type="term" value="P:RNA modification"/>
    <property type="evidence" value="ECO:0007669"/>
    <property type="project" value="InterPro"/>
</dbReference>
<comment type="caution">
    <text evidence="5">The sequence shown here is derived from an EMBL/GenBank/DDBJ whole genome shotgun (WGS) entry which is preliminary data.</text>
</comment>
<dbReference type="PANTHER" id="PTHR47926">
    <property type="entry name" value="PENTATRICOPEPTIDE REPEAT-CONTAINING PROTEIN"/>
    <property type="match status" value="1"/>
</dbReference>